<dbReference type="RefSeq" id="WP_152661351.1">
    <property type="nucleotide sequence ID" value="NZ_CP036422.1"/>
</dbReference>
<accession>A0A5P9NI80</accession>
<name>A0A5P9NI80_9GAMM</name>
<protein>
    <submittedName>
        <fullName evidence="2">HD-GYP domain-containing protein</fullName>
    </submittedName>
</protein>
<organism evidence="2 3">
    <name type="scientific">Halioglobus maricola</name>
    <dbReference type="NCBI Taxonomy" id="2601894"/>
    <lineage>
        <taxon>Bacteria</taxon>
        <taxon>Pseudomonadati</taxon>
        <taxon>Pseudomonadota</taxon>
        <taxon>Gammaproteobacteria</taxon>
        <taxon>Cellvibrionales</taxon>
        <taxon>Halieaceae</taxon>
        <taxon>Halioglobus</taxon>
    </lineage>
</organism>
<sequence>MLQTLKVEVSDLAIGMFISGLDRPWLGTPFYTQGFLLESETDINQVRELCHFVYIDTRKSRYITPKVARQSQVDRQRIPLDSIFTGRNLTPYNDVNEWREEHPRARAALDTLVFDITGIYEQAAKRGKLDAVRIKKIANPLIDSISRNPDACLWLGRLKQHDEYSYHHSISTTIWAIALGRQLGMQRHDLRSLAVGGMLMDVGKLLVDPELLKADRPLTDEEMREVRHHVAHGVHLVKKSGIQNQDVLDMVGFHHERWDGSGYPRGLSGDRIPPFARIAAIVDVYDAMTSERPYAPAKAPADALREMYQERDRLFQTELVEAFIQAIGIYPAGTLVELTSGEVGIVVADSRTRRLLPKVILVLDPRKREYGSPKMVDLQEVANRSRGETVAIATSLPPGSHGIELTDYQINA</sequence>
<dbReference type="CDD" id="cd00077">
    <property type="entry name" value="HDc"/>
    <property type="match status" value="1"/>
</dbReference>
<gene>
    <name evidence="2" type="ORF">EY643_06035</name>
</gene>
<dbReference type="EMBL" id="CP036422">
    <property type="protein sequence ID" value="QFU75245.1"/>
    <property type="molecule type" value="Genomic_DNA"/>
</dbReference>
<dbReference type="PANTHER" id="PTHR43155">
    <property type="entry name" value="CYCLIC DI-GMP PHOSPHODIESTERASE PA4108-RELATED"/>
    <property type="match status" value="1"/>
</dbReference>
<dbReference type="PANTHER" id="PTHR43155:SF2">
    <property type="entry name" value="CYCLIC DI-GMP PHOSPHODIESTERASE PA4108"/>
    <property type="match status" value="1"/>
</dbReference>
<dbReference type="InterPro" id="IPR003607">
    <property type="entry name" value="HD/PDEase_dom"/>
</dbReference>
<dbReference type="InterPro" id="IPR021812">
    <property type="entry name" value="DUF3391"/>
</dbReference>
<dbReference type="GO" id="GO:0008081">
    <property type="term" value="F:phosphoric diester hydrolase activity"/>
    <property type="evidence" value="ECO:0007669"/>
    <property type="project" value="UniProtKB-ARBA"/>
</dbReference>
<dbReference type="Pfam" id="PF13487">
    <property type="entry name" value="HD_5"/>
    <property type="match status" value="1"/>
</dbReference>
<dbReference type="AlphaFoldDB" id="A0A5P9NI80"/>
<dbReference type="Proteomes" id="UP000326287">
    <property type="component" value="Chromosome"/>
</dbReference>
<proteinExistence type="predicted"/>
<dbReference type="Pfam" id="PF11871">
    <property type="entry name" value="DUF3391"/>
    <property type="match status" value="1"/>
</dbReference>
<dbReference type="OrthoDB" id="9764808at2"/>
<evidence type="ECO:0000313" key="3">
    <source>
        <dbReference type="Proteomes" id="UP000326287"/>
    </source>
</evidence>
<evidence type="ECO:0000313" key="2">
    <source>
        <dbReference type="EMBL" id="QFU75245.1"/>
    </source>
</evidence>
<dbReference type="InterPro" id="IPR037522">
    <property type="entry name" value="HD_GYP_dom"/>
</dbReference>
<dbReference type="PROSITE" id="PS51832">
    <property type="entry name" value="HD_GYP"/>
    <property type="match status" value="1"/>
</dbReference>
<reference evidence="2 3" key="1">
    <citation type="submission" date="2019-02" db="EMBL/GenBank/DDBJ databases">
        <authorList>
            <person name="Li S.-H."/>
        </authorList>
    </citation>
    <scope>NUCLEOTIDE SEQUENCE [LARGE SCALE GENOMIC DNA]</scope>
    <source>
        <strain evidence="2 3">IMCC14385</strain>
    </source>
</reference>
<evidence type="ECO:0000259" key="1">
    <source>
        <dbReference type="PROSITE" id="PS51832"/>
    </source>
</evidence>
<keyword evidence="3" id="KW-1185">Reference proteome</keyword>
<feature type="domain" description="HD-GYP" evidence="1">
    <location>
        <begin position="143"/>
        <end position="339"/>
    </location>
</feature>
<dbReference type="Gene3D" id="1.10.3210.10">
    <property type="entry name" value="Hypothetical protein af1432"/>
    <property type="match status" value="1"/>
</dbReference>
<dbReference type="SMART" id="SM00471">
    <property type="entry name" value="HDc"/>
    <property type="match status" value="1"/>
</dbReference>
<dbReference type="SUPFAM" id="SSF109604">
    <property type="entry name" value="HD-domain/PDEase-like"/>
    <property type="match status" value="1"/>
</dbReference>
<dbReference type="KEGG" id="halc:EY643_06035"/>